<keyword evidence="5" id="KW-1185">Reference proteome</keyword>
<protein>
    <submittedName>
        <fullName evidence="4">Uncharacterized protein</fullName>
    </submittedName>
</protein>
<feature type="region of interest" description="Disordered" evidence="3">
    <location>
        <begin position="687"/>
        <end position="890"/>
    </location>
</feature>
<keyword evidence="1 2" id="KW-0175">Coiled coil</keyword>
<dbReference type="EMBL" id="RBNJ01003305">
    <property type="protein sequence ID" value="RUS31083.1"/>
    <property type="molecule type" value="Genomic_DNA"/>
</dbReference>
<dbReference type="Proteomes" id="UP000274822">
    <property type="component" value="Unassembled WGS sequence"/>
</dbReference>
<feature type="coiled-coil region" evidence="2">
    <location>
        <begin position="448"/>
        <end position="503"/>
    </location>
</feature>
<sequence>MSEEPYHSPFATDSPPTAVLLSTPSLELLNESELRERLRNVRYKIEERDQSACHLRFIVFLFKCCGALEPSHLLSTFMLFLPDLVFAAEIGQKLLLDNKILRIENETLRTQQSQANGERTMEISAAIAAAATASSNERHNVLAAYTSDLERVNADLQRELDSATQKLRESDKASDKQLQILRQELEITKRGLDSALKRNDELEDEKKRLAREKAGLARTVTERRNDTEMLEQAQTRVYELEATVRELMETKRELEGRYAAAVEEAAAAREQCTGYEGRLVDMQELRDENEARAVEISELSLAVEEVNEHAQALEARLALLEPESALGPTREGVTLFSEVEDKRLELEDRNRNLKIRHAGLAQAHTASVHQQERMKHHISRLTQLSQNAGQEARIRRLEEALSQSRGENRLLQTKLVHLQKSQEAGDGIGTRVPGSGIYYGPDEKDEVIETLRLRVEQLDEDADALRKELRTSQMVWLSESEKVRQAEALLAERETEFERLKTANAQIKFELDEERLMVRMKSLAEGVDDAAQAEAEGTRNKRGNLVSKTVNTDKPERPTTIHSVQQTDVVSVMSQEVQTEEVFWPEDAVVGSILLDSTHVFTQSRYEDDDNDIENNLGPSAEIEMNNSDVKFFLSGRSSGSTMGGSTDTDRDTISHEHVLVDENNSEEESSWTEGNATILSNVLGNLAGSDATGQSHPSNQTSPSFPSLVEPSTGRKHAHQNNEEYEEQGERSPKDESSDTDILPSSLTAPSPCSRAGTRGSPHIKKLRRMAGHKRPHQEEEEEEEEEEGNGEEDVSEDETSETDILPPSLTAPSPSFRTGKRGSPHPKKLRMKSPLVAGSAEAGPLRPLPLDRVQNEVWEQGRRSGTAEKPKQLYVKRQNVRPNECHQQ</sequence>
<proteinExistence type="predicted"/>
<dbReference type="PANTHER" id="PTHR32123:SF9">
    <property type="entry name" value="PROTEIN SPINDLY"/>
    <property type="match status" value="1"/>
</dbReference>
<evidence type="ECO:0000313" key="4">
    <source>
        <dbReference type="EMBL" id="RUS31083.1"/>
    </source>
</evidence>
<feature type="compositionally biased region" description="Basic residues" evidence="3">
    <location>
        <begin position="820"/>
        <end position="833"/>
    </location>
</feature>
<dbReference type="PANTHER" id="PTHR32123">
    <property type="entry name" value="BICD FAMILY-LIKE CARGO ADAPTER"/>
    <property type="match status" value="1"/>
</dbReference>
<feature type="coiled-coil region" evidence="2">
    <location>
        <begin position="146"/>
        <end position="271"/>
    </location>
</feature>
<evidence type="ECO:0000256" key="2">
    <source>
        <dbReference type="SAM" id="Coils"/>
    </source>
</evidence>
<evidence type="ECO:0000256" key="3">
    <source>
        <dbReference type="SAM" id="MobiDB-lite"/>
    </source>
</evidence>
<feature type="coiled-coil region" evidence="2">
    <location>
        <begin position="296"/>
        <end position="356"/>
    </location>
</feature>
<organism evidence="4 5">
    <name type="scientific">Jimgerdemannia flammicorona</name>
    <dbReference type="NCBI Taxonomy" id="994334"/>
    <lineage>
        <taxon>Eukaryota</taxon>
        <taxon>Fungi</taxon>
        <taxon>Fungi incertae sedis</taxon>
        <taxon>Mucoromycota</taxon>
        <taxon>Mucoromycotina</taxon>
        <taxon>Endogonomycetes</taxon>
        <taxon>Endogonales</taxon>
        <taxon>Endogonaceae</taxon>
        <taxon>Jimgerdemannia</taxon>
    </lineage>
</organism>
<reference evidence="4 5" key="1">
    <citation type="journal article" date="2018" name="New Phytol.">
        <title>Phylogenomics of Endogonaceae and evolution of mycorrhizas within Mucoromycota.</title>
        <authorList>
            <person name="Chang Y."/>
            <person name="Desiro A."/>
            <person name="Na H."/>
            <person name="Sandor L."/>
            <person name="Lipzen A."/>
            <person name="Clum A."/>
            <person name="Barry K."/>
            <person name="Grigoriev I.V."/>
            <person name="Martin F.M."/>
            <person name="Stajich J.E."/>
            <person name="Smith M.E."/>
            <person name="Bonito G."/>
            <person name="Spatafora J.W."/>
        </authorList>
    </citation>
    <scope>NUCLEOTIDE SEQUENCE [LARGE SCALE GENOMIC DNA]</scope>
    <source>
        <strain evidence="4 5">AD002</strain>
    </source>
</reference>
<feature type="compositionally biased region" description="Basic residues" evidence="3">
    <location>
        <begin position="763"/>
        <end position="777"/>
    </location>
</feature>
<accession>A0A433QMR8</accession>
<gene>
    <name evidence="4" type="ORF">BC938DRAFT_478494</name>
</gene>
<feature type="compositionally biased region" description="Acidic residues" evidence="3">
    <location>
        <begin position="780"/>
        <end position="803"/>
    </location>
</feature>
<comment type="caution">
    <text evidence="4">The sequence shown here is derived from an EMBL/GenBank/DDBJ whole genome shotgun (WGS) entry which is preliminary data.</text>
</comment>
<feature type="coiled-coil region" evidence="2">
    <location>
        <begin position="387"/>
        <end position="414"/>
    </location>
</feature>
<name>A0A433QMR8_9FUNG</name>
<feature type="compositionally biased region" description="Basic and acidic residues" evidence="3">
    <location>
        <begin position="861"/>
        <end position="873"/>
    </location>
</feature>
<dbReference type="InterPro" id="IPR051149">
    <property type="entry name" value="Spindly/BICDR_Dynein_Adapter"/>
</dbReference>
<dbReference type="AlphaFoldDB" id="A0A433QMR8"/>
<feature type="compositionally biased region" description="Polar residues" evidence="3">
    <location>
        <begin position="692"/>
        <end position="706"/>
    </location>
</feature>
<evidence type="ECO:0000313" key="5">
    <source>
        <dbReference type="Proteomes" id="UP000274822"/>
    </source>
</evidence>
<evidence type="ECO:0000256" key="1">
    <source>
        <dbReference type="ARBA" id="ARBA00023054"/>
    </source>
</evidence>
<feature type="compositionally biased region" description="Basic and acidic residues" evidence="3">
    <location>
        <begin position="729"/>
        <end position="738"/>
    </location>
</feature>